<gene>
    <name evidence="2" type="ORF">SAMN05443661_14327</name>
</gene>
<proteinExistence type="predicted"/>
<feature type="compositionally biased region" description="Low complexity" evidence="1">
    <location>
        <begin position="192"/>
        <end position="205"/>
    </location>
</feature>
<protein>
    <submittedName>
        <fullName evidence="2">Uncharacterized protein</fullName>
    </submittedName>
</protein>
<dbReference type="OMA" id="ESTHEYE"/>
<reference evidence="2 3" key="1">
    <citation type="submission" date="2016-10" db="EMBL/GenBank/DDBJ databases">
        <authorList>
            <person name="de Groot N.N."/>
        </authorList>
    </citation>
    <scope>NUCLEOTIDE SEQUENCE [LARGE SCALE GENOMIC DNA]</scope>
    <source>
        <strain evidence="2 3">SP2</strain>
    </source>
</reference>
<feature type="region of interest" description="Disordered" evidence="1">
    <location>
        <begin position="29"/>
        <end position="51"/>
    </location>
</feature>
<accession>A0A1I3SN19</accession>
<feature type="region of interest" description="Disordered" evidence="1">
    <location>
        <begin position="183"/>
        <end position="234"/>
    </location>
</feature>
<feature type="compositionally biased region" description="Polar residues" evidence="1">
    <location>
        <begin position="224"/>
        <end position="234"/>
    </location>
</feature>
<evidence type="ECO:0000256" key="1">
    <source>
        <dbReference type="SAM" id="MobiDB-lite"/>
    </source>
</evidence>
<dbReference type="RefSeq" id="WP_005579829.1">
    <property type="nucleotide sequence ID" value="NZ_FORO01000043.1"/>
</dbReference>
<dbReference type="GeneID" id="14206570"/>
<organism evidence="2 3">
    <name type="scientific">Natronobacterium gregoryi</name>
    <dbReference type="NCBI Taxonomy" id="44930"/>
    <lineage>
        <taxon>Archaea</taxon>
        <taxon>Methanobacteriati</taxon>
        <taxon>Methanobacteriota</taxon>
        <taxon>Stenosarchaea group</taxon>
        <taxon>Halobacteria</taxon>
        <taxon>Halobacteriales</taxon>
        <taxon>Natrialbaceae</taxon>
        <taxon>Natronobacterium</taxon>
    </lineage>
</organism>
<dbReference type="EMBL" id="FORO01000043">
    <property type="protein sequence ID" value="SFJ59109.1"/>
    <property type="molecule type" value="Genomic_DNA"/>
</dbReference>
<evidence type="ECO:0000313" key="2">
    <source>
        <dbReference type="EMBL" id="SFJ59109.1"/>
    </source>
</evidence>
<dbReference type="Proteomes" id="UP000182829">
    <property type="component" value="Unassembled WGS sequence"/>
</dbReference>
<feature type="compositionally biased region" description="Basic and acidic residues" evidence="1">
    <location>
        <begin position="40"/>
        <end position="51"/>
    </location>
</feature>
<dbReference type="PROSITE" id="PS51257">
    <property type="entry name" value="PROKAR_LIPOPROTEIN"/>
    <property type="match status" value="1"/>
</dbReference>
<evidence type="ECO:0000313" key="3">
    <source>
        <dbReference type="Proteomes" id="UP000182829"/>
    </source>
</evidence>
<sequence length="234" mass="26185">MPSRRNVFTRRQLLTTATGATVALAGCARESESVDDAAYDEPRTESTHEYESLSVRADDADYFVFRDEEAAQEAEEEDDERPSLYRRSRLFVLSLDDAEALWIDPSLADEDEAEIRDFLEATDFEHQSIVVHQRTIEDCYERLVLGVQADNDQFRASFCRPLKPPTESCAADRERMQATIIRVDRPYDERPSSSGSSESASCPDSAVAHRAESASEENASSIALNTSVNTGEDE</sequence>
<dbReference type="AlphaFoldDB" id="A0A1I3SN19"/>
<dbReference type="OrthoDB" id="242771at2157"/>
<name>A0A1I3SN19_9EURY</name>